<gene>
    <name evidence="11" type="primary">TIFY3_3</name>
    <name evidence="11" type="ORF">Zm00014a_023702</name>
</gene>
<dbReference type="EMBL" id="NCVQ01000002">
    <property type="protein sequence ID" value="PWZ45285.1"/>
    <property type="molecule type" value="Genomic_DNA"/>
</dbReference>
<protein>
    <recommendedName>
        <fullName evidence="3">6,7-dimethyl-8-ribityllumazine synthase</fullName>
        <ecNumber evidence="3">2.5.1.78</ecNumber>
    </recommendedName>
</protein>
<dbReference type="GO" id="GO:0000906">
    <property type="term" value="F:6,7-dimethyl-8-ribityllumazine synthase activity"/>
    <property type="evidence" value="ECO:0007669"/>
    <property type="project" value="UniProtKB-EC"/>
</dbReference>
<keyword evidence="6" id="KW-1184">Jasmonic acid signaling pathway</keyword>
<keyword evidence="5" id="KW-0808">Transferase</keyword>
<feature type="compositionally biased region" description="Basic residues" evidence="9">
    <location>
        <begin position="196"/>
        <end position="205"/>
    </location>
</feature>
<dbReference type="HAMAP" id="MF_00178">
    <property type="entry name" value="Lumazine_synth"/>
    <property type="match status" value="1"/>
</dbReference>
<name>A0A3L6GDV9_MAIZE</name>
<dbReference type="Proteomes" id="UP000251960">
    <property type="component" value="Chromosome 10"/>
</dbReference>
<dbReference type="PROSITE" id="PS51320">
    <property type="entry name" value="TIFY"/>
    <property type="match status" value="1"/>
</dbReference>
<dbReference type="CDD" id="cd09209">
    <property type="entry name" value="Lumazine_synthase-I"/>
    <property type="match status" value="1"/>
</dbReference>
<evidence type="ECO:0000256" key="9">
    <source>
        <dbReference type="SAM" id="MobiDB-lite"/>
    </source>
</evidence>
<keyword evidence="7" id="KW-0832">Ubl conjugation</keyword>
<dbReference type="Pfam" id="PF09425">
    <property type="entry name" value="Jas_motif"/>
    <property type="match status" value="1"/>
</dbReference>
<dbReference type="Gene3D" id="3.40.50.960">
    <property type="entry name" value="Lumazine/riboflavin synthase"/>
    <property type="match status" value="1"/>
</dbReference>
<comment type="pathway">
    <text evidence="1">Cofactor biosynthesis; riboflavin biosynthesis; riboflavin from 2-hydroxy-3-oxobutyl phosphate and 5-amino-6-(D-ribitylamino)uracil: step 1/2.</text>
</comment>
<dbReference type="UniPathway" id="UPA00275">
    <property type="reaction ID" value="UER00404"/>
</dbReference>
<dbReference type="AlphaFoldDB" id="A0A3L6GDV9"/>
<feature type="region of interest" description="Disordered" evidence="9">
    <location>
        <begin position="358"/>
        <end position="400"/>
    </location>
</feature>
<evidence type="ECO:0000256" key="2">
    <source>
        <dbReference type="ARBA" id="ARBA00007424"/>
    </source>
</evidence>
<comment type="similarity">
    <text evidence="2">Belongs to the DMRL synthase family.</text>
</comment>
<proteinExistence type="inferred from homology"/>
<sequence length="400" mass="41791">MATAPVTSSMATNSTCVRLPSMPLRRAPAIVSFASRPWSTAMTSCTGLSRHSDVVAAAGHQKLMGSLNNNEGLMFGVVVARFNEVVTNLLLQGALETFERYSVKAENITVVSVPGSFEVPITAQKLGKSGKFDAILCIGAVLIIKIQIILAFNGDTGVPCVFGVLTCEDMDQALNRAGGKAGNKGAEAALTAVSKPFRRQSNKHRNTQEPQQGQGLSLSLANGSDSGRSAMLPMSNPSANPTQLTIFYGGSVCVYDSVPPEKAQAIMLIAAAAAATKGSAATAFNPPMVHTATVAPAAVFSPVLTRSPSLQSTSVAAGQAQVVADPSSISKLQADLPIARRHSLQRFLEKRRDRVVSKAPYSPAKSFDGMESAGMEMTADGKQGARPSILKGWGAAKSEV</sequence>
<keyword evidence="4" id="KW-0686">Riboflavin biosynthesis</keyword>
<dbReference type="EC" id="2.5.1.78" evidence="3"/>
<reference evidence="11" key="1">
    <citation type="journal article" date="2018" name="Nat. Genet.">
        <title>Extensive intraspecific gene order and gene structural variations between Mo17 and other maize genomes.</title>
        <authorList>
            <person name="Sun S."/>
            <person name="Zhou Y."/>
            <person name="Chen J."/>
            <person name="Shi J."/>
            <person name="Zhao H."/>
            <person name="Zhao H."/>
            <person name="Song W."/>
            <person name="Zhang M."/>
            <person name="Cui Y."/>
            <person name="Dong X."/>
            <person name="Liu H."/>
            <person name="Ma X."/>
            <person name="Jiao Y."/>
            <person name="Wang B."/>
            <person name="Wei X."/>
            <person name="Stein J.C."/>
            <person name="Glaubitz J.C."/>
            <person name="Lu F."/>
            <person name="Yu G."/>
            <person name="Liang C."/>
            <person name="Fengler K."/>
            <person name="Li B."/>
            <person name="Rafalski A."/>
            <person name="Schnable P.S."/>
            <person name="Ware D.H."/>
            <person name="Buckler E.S."/>
            <person name="Lai J."/>
        </authorList>
    </citation>
    <scope>NUCLEOTIDE SEQUENCE [LARGE SCALE GENOMIC DNA]</scope>
    <source>
        <tissue evidence="11">Seedling</tissue>
    </source>
</reference>
<evidence type="ECO:0000256" key="6">
    <source>
        <dbReference type="ARBA" id="ARBA00022819"/>
    </source>
</evidence>
<accession>A0A3L6GDV9</accession>
<dbReference type="Pfam" id="PF06200">
    <property type="entry name" value="tify"/>
    <property type="match status" value="1"/>
</dbReference>
<dbReference type="PANTHER" id="PTHR21058">
    <property type="entry name" value="6,7-DIMETHYL-8-RIBITYLLUMAZINE SYNTHASE DMRL SYNTHASE LUMAZINE SYNTHASE"/>
    <property type="match status" value="1"/>
</dbReference>
<evidence type="ECO:0000313" key="11">
    <source>
        <dbReference type="EMBL" id="PWZ45285.1"/>
    </source>
</evidence>
<dbReference type="GO" id="GO:0009231">
    <property type="term" value="P:riboflavin biosynthetic process"/>
    <property type="evidence" value="ECO:0007669"/>
    <property type="project" value="UniProtKB-UniPathway"/>
</dbReference>
<comment type="caution">
    <text evidence="11">The sequence shown here is derived from an EMBL/GenBank/DDBJ whole genome shotgun (WGS) entry which is preliminary data.</text>
</comment>
<dbReference type="InterPro" id="IPR034964">
    <property type="entry name" value="LS"/>
</dbReference>
<dbReference type="InterPro" id="IPR002180">
    <property type="entry name" value="LS/RS"/>
</dbReference>
<dbReference type="PANTHER" id="PTHR21058:SF0">
    <property type="entry name" value="6,7-DIMETHYL-8-RIBITYLLUMAZINE SYNTHASE"/>
    <property type="match status" value="1"/>
</dbReference>
<evidence type="ECO:0000256" key="8">
    <source>
        <dbReference type="ARBA" id="ARBA00048785"/>
    </source>
</evidence>
<evidence type="ECO:0000259" key="10">
    <source>
        <dbReference type="PROSITE" id="PS51320"/>
    </source>
</evidence>
<dbReference type="GO" id="GO:0009349">
    <property type="term" value="C:riboflavin synthase complex"/>
    <property type="evidence" value="ECO:0007669"/>
    <property type="project" value="InterPro"/>
</dbReference>
<dbReference type="SUPFAM" id="SSF52121">
    <property type="entry name" value="Lumazine synthase"/>
    <property type="match status" value="1"/>
</dbReference>
<evidence type="ECO:0000256" key="1">
    <source>
        <dbReference type="ARBA" id="ARBA00004917"/>
    </source>
</evidence>
<dbReference type="InterPro" id="IPR018467">
    <property type="entry name" value="CCT_CS"/>
</dbReference>
<dbReference type="ExpressionAtlas" id="A0A3L6GDV9">
    <property type="expression patterns" value="baseline and differential"/>
</dbReference>
<evidence type="ECO:0000256" key="5">
    <source>
        <dbReference type="ARBA" id="ARBA00022679"/>
    </source>
</evidence>
<dbReference type="SMART" id="SM00979">
    <property type="entry name" value="TIFY"/>
    <property type="match status" value="1"/>
</dbReference>
<evidence type="ECO:0000256" key="7">
    <source>
        <dbReference type="ARBA" id="ARBA00022843"/>
    </source>
</evidence>
<dbReference type="InterPro" id="IPR036467">
    <property type="entry name" value="LS/RS_sf"/>
</dbReference>
<feature type="domain" description="Tify" evidence="10">
    <location>
        <begin position="237"/>
        <end position="272"/>
    </location>
</feature>
<dbReference type="Pfam" id="PF00885">
    <property type="entry name" value="DMRL_synthase"/>
    <property type="match status" value="1"/>
</dbReference>
<dbReference type="NCBIfam" id="TIGR00114">
    <property type="entry name" value="lumazine-synth"/>
    <property type="match status" value="1"/>
</dbReference>
<feature type="compositionally biased region" description="Polar residues" evidence="9">
    <location>
        <begin position="208"/>
        <end position="220"/>
    </location>
</feature>
<evidence type="ECO:0000256" key="3">
    <source>
        <dbReference type="ARBA" id="ARBA00012664"/>
    </source>
</evidence>
<evidence type="ECO:0000256" key="4">
    <source>
        <dbReference type="ARBA" id="ARBA00022619"/>
    </source>
</evidence>
<feature type="region of interest" description="Disordered" evidence="9">
    <location>
        <begin position="196"/>
        <end position="220"/>
    </location>
</feature>
<comment type="catalytic activity">
    <reaction evidence="8">
        <text>(2S)-2-hydroxy-3-oxobutyl phosphate + 5-amino-6-(D-ribitylamino)uracil = 6,7-dimethyl-8-(1-D-ribityl)lumazine + phosphate + 2 H2O + H(+)</text>
        <dbReference type="Rhea" id="RHEA:26152"/>
        <dbReference type="ChEBI" id="CHEBI:15377"/>
        <dbReference type="ChEBI" id="CHEBI:15378"/>
        <dbReference type="ChEBI" id="CHEBI:15934"/>
        <dbReference type="ChEBI" id="CHEBI:43474"/>
        <dbReference type="ChEBI" id="CHEBI:58201"/>
        <dbReference type="ChEBI" id="CHEBI:58830"/>
        <dbReference type="EC" id="2.5.1.78"/>
    </reaction>
</comment>
<organism evidence="11">
    <name type="scientific">Zea mays</name>
    <name type="common">Maize</name>
    <dbReference type="NCBI Taxonomy" id="4577"/>
    <lineage>
        <taxon>Eukaryota</taxon>
        <taxon>Viridiplantae</taxon>
        <taxon>Streptophyta</taxon>
        <taxon>Embryophyta</taxon>
        <taxon>Tracheophyta</taxon>
        <taxon>Spermatophyta</taxon>
        <taxon>Magnoliopsida</taxon>
        <taxon>Liliopsida</taxon>
        <taxon>Poales</taxon>
        <taxon>Poaceae</taxon>
        <taxon>PACMAD clade</taxon>
        <taxon>Panicoideae</taxon>
        <taxon>Andropogonodae</taxon>
        <taxon>Andropogoneae</taxon>
        <taxon>Tripsacinae</taxon>
        <taxon>Zea</taxon>
    </lineage>
</organism>
<dbReference type="InterPro" id="IPR010399">
    <property type="entry name" value="Tify_dom"/>
</dbReference>